<dbReference type="EMBL" id="CH671951">
    <property type="protein sequence ID" value="KOB60031.1"/>
    <property type="molecule type" value="Genomic_DNA"/>
</dbReference>
<evidence type="ECO:0000313" key="2">
    <source>
        <dbReference type="EMBL" id="KOB60031.1"/>
    </source>
</evidence>
<reference evidence="3" key="2">
    <citation type="submission" date="2006-03" db="EMBL/GenBank/DDBJ databases">
        <title>The genome sequence of the Plasmodium falciparum HB3.</title>
        <authorList>
            <consortium name="The Broad Institute Genome Sequencing Platform"/>
            <person name="Birren B."/>
            <person name="Lander E."/>
            <person name="Galagan J."/>
            <person name="Nusbaum C."/>
            <person name="Devon K."/>
            <person name="Henn M."/>
            <person name="Jaffe D."/>
            <person name="Butler J."/>
            <person name="Alvarez P."/>
            <person name="Gnerre S."/>
            <person name="Grabherr M."/>
            <person name="Kleber M."/>
            <person name="Mauceli E."/>
            <person name="Brockman W."/>
            <person name="MacCallum I.A."/>
            <person name="Rounsley S."/>
            <person name="Young S."/>
            <person name="LaButti K."/>
            <person name="Pushparaj V."/>
            <person name="DeCaprio D."/>
            <person name="Crawford M."/>
            <person name="Koehrsen M."/>
            <person name="Engels R."/>
            <person name="Montgomery P."/>
            <person name="Pearson M."/>
            <person name="Howarth C."/>
            <person name="Larson L."/>
            <person name="Luoma S."/>
            <person name="White J."/>
            <person name="Kodira C."/>
            <person name="Zeng Q."/>
            <person name="Oleary S."/>
            <person name="Yandava C."/>
            <person name="Alvarado L."/>
            <person name="Wirth D."/>
            <person name="Volkman S."/>
            <person name="Hartl D."/>
        </authorList>
    </citation>
    <scope>NUCLEOTIDE SEQUENCE [LARGE SCALE GENOMIC DNA]</scope>
</reference>
<proteinExistence type="predicted"/>
<feature type="non-terminal residue" evidence="2">
    <location>
        <position position="1"/>
    </location>
</feature>
<name>A0A0L7KAG0_PLAFX</name>
<sequence length="46" mass="5532">AYVRSCYYLVDLLFFWCRINLTMIHFILIGKKKTSRTLKVSTIYIV</sequence>
<evidence type="ECO:0000256" key="1">
    <source>
        <dbReference type="SAM" id="Phobius"/>
    </source>
</evidence>
<gene>
    <name evidence="2" type="ORF">PFHG_01793</name>
</gene>
<evidence type="ECO:0000313" key="3">
    <source>
        <dbReference type="Proteomes" id="UP000054289"/>
    </source>
</evidence>
<keyword evidence="1" id="KW-0472">Membrane</keyword>
<keyword evidence="1" id="KW-0812">Transmembrane</keyword>
<dbReference type="Proteomes" id="UP000054289">
    <property type="component" value="Unassembled WGS sequence"/>
</dbReference>
<dbReference type="KEGG" id="pfh:PFHG_01793"/>
<accession>A0A0L7KAG0</accession>
<protein>
    <submittedName>
        <fullName evidence="2">Uncharacterized protein</fullName>
    </submittedName>
</protein>
<feature type="transmembrane region" description="Helical" evidence="1">
    <location>
        <begin position="12"/>
        <end position="29"/>
    </location>
</feature>
<dbReference type="AlphaFoldDB" id="A0A0L7KAG0"/>
<keyword evidence="1" id="KW-1133">Transmembrane helix</keyword>
<reference evidence="2 3" key="1">
    <citation type="submission" date="2006-03" db="EMBL/GenBank/DDBJ databases">
        <title>Annotation of Plasmodium falciparum HB3.</title>
        <authorList>
            <consortium name="The Broad Institute Genome Sequencing Platform"/>
            <person name="Volkman S.K."/>
            <person name="Neafsey D.E."/>
            <person name="Dash A.P."/>
            <person name="Chitnis C.E."/>
            <person name="Hartl D.L."/>
            <person name="Young S.K."/>
            <person name="Zeng Q."/>
            <person name="Koehrsen M."/>
            <person name="Alvarado L."/>
            <person name="Berlin A."/>
            <person name="Borenstein D."/>
            <person name="Chapman S.B."/>
            <person name="Chen Z."/>
            <person name="Engels R."/>
            <person name="Freedman E."/>
            <person name="Gellesch M."/>
            <person name="Goldberg J."/>
            <person name="Griggs A."/>
            <person name="Gujja S."/>
            <person name="Heilman E.R."/>
            <person name="Heiman D.I."/>
            <person name="Howarth C."/>
            <person name="Jen D."/>
            <person name="Larson L."/>
            <person name="Mehta T."/>
            <person name="Neiman D."/>
            <person name="Park D."/>
            <person name="Pearson M."/>
            <person name="Roberts A."/>
            <person name="Saif S."/>
            <person name="Shea T."/>
            <person name="Shenoy N."/>
            <person name="Sisk P."/>
            <person name="Stolte C."/>
            <person name="Sykes S."/>
            <person name="Walk T."/>
            <person name="White J."/>
            <person name="Yandava C."/>
            <person name="Haas B."/>
            <person name="Henn M.R."/>
            <person name="Nusbaum C."/>
            <person name="Birren B."/>
        </authorList>
    </citation>
    <scope>NUCLEOTIDE SEQUENCE [LARGE SCALE GENOMIC DNA]</scope>
    <source>
        <strain evidence="2">HB3</strain>
    </source>
</reference>
<organism evidence="2 3">
    <name type="scientific">Plasmodium falciparum (isolate HB3)</name>
    <dbReference type="NCBI Taxonomy" id="137071"/>
    <lineage>
        <taxon>Eukaryota</taxon>
        <taxon>Sar</taxon>
        <taxon>Alveolata</taxon>
        <taxon>Apicomplexa</taxon>
        <taxon>Aconoidasida</taxon>
        <taxon>Haemosporida</taxon>
        <taxon>Plasmodiidae</taxon>
        <taxon>Plasmodium</taxon>
        <taxon>Plasmodium (Laverania)</taxon>
    </lineage>
</organism>